<feature type="domain" description="Zinc finger Sec23/Sec24-type" evidence="14">
    <location>
        <begin position="161"/>
        <end position="196"/>
    </location>
</feature>
<evidence type="ECO:0000256" key="8">
    <source>
        <dbReference type="ARBA" id="ARBA00022892"/>
    </source>
</evidence>
<comment type="subcellular location">
    <subcellularLocation>
        <location evidence="2">Cytoplasm</location>
    </subcellularLocation>
    <subcellularLocation>
        <location evidence="3">Endoplasmic reticulum membrane</location>
    </subcellularLocation>
    <subcellularLocation>
        <location evidence="1">Golgi apparatus membrane</location>
    </subcellularLocation>
</comment>
<evidence type="ECO:0000259" key="13">
    <source>
        <dbReference type="Pfam" id="PF00626"/>
    </source>
</evidence>
<dbReference type="Gene3D" id="3.40.20.10">
    <property type="entry name" value="Severin"/>
    <property type="match status" value="1"/>
</dbReference>
<evidence type="ECO:0000256" key="12">
    <source>
        <dbReference type="SAM" id="MobiDB-lite"/>
    </source>
</evidence>
<evidence type="ECO:0000256" key="9">
    <source>
        <dbReference type="ARBA" id="ARBA00022927"/>
    </source>
</evidence>
<dbReference type="GO" id="GO:0090110">
    <property type="term" value="P:COPII-coated vesicle cargo loading"/>
    <property type="evidence" value="ECO:0007669"/>
    <property type="project" value="TreeGrafter"/>
</dbReference>
<dbReference type="InterPro" id="IPR006895">
    <property type="entry name" value="Znf_Sec23_Sec24"/>
</dbReference>
<dbReference type="InterPro" id="IPR036174">
    <property type="entry name" value="Znf_Sec23_Sec24_sf"/>
</dbReference>
<comment type="similarity">
    <text evidence="4">Belongs to the SEC23/SEC24 family. SEC24 subfamily.</text>
</comment>
<keyword evidence="6" id="KW-0963">Cytoplasm</keyword>
<dbReference type="Pfam" id="PF04810">
    <property type="entry name" value="zf-Sec23_Sec24"/>
    <property type="match status" value="1"/>
</dbReference>
<dbReference type="InterPro" id="IPR036180">
    <property type="entry name" value="Gelsolin-like_dom_sf"/>
</dbReference>
<dbReference type="SUPFAM" id="SSF81995">
    <property type="entry name" value="beta-sandwich domain of Sec23/24"/>
    <property type="match status" value="1"/>
</dbReference>
<dbReference type="InterPro" id="IPR036175">
    <property type="entry name" value="Sec23/24_helical_dom_sf"/>
</dbReference>
<dbReference type="GO" id="GO:0008270">
    <property type="term" value="F:zinc ion binding"/>
    <property type="evidence" value="ECO:0007669"/>
    <property type="project" value="InterPro"/>
</dbReference>
<dbReference type="PANTHER" id="PTHR13803">
    <property type="entry name" value="SEC24-RELATED PROTEIN"/>
    <property type="match status" value="1"/>
</dbReference>
<keyword evidence="11" id="KW-0472">Membrane</keyword>
<dbReference type="InterPro" id="IPR050550">
    <property type="entry name" value="SEC23_SEC24_subfamily"/>
</dbReference>
<dbReference type="AlphaFoldDB" id="A0AA35J8S6"/>
<evidence type="ECO:0000259" key="14">
    <source>
        <dbReference type="Pfam" id="PF04810"/>
    </source>
</evidence>
<evidence type="ECO:0000313" key="18">
    <source>
        <dbReference type="EMBL" id="CAI4050450.1"/>
    </source>
</evidence>
<dbReference type="InterPro" id="IPR041742">
    <property type="entry name" value="Sec24-like_trunk_dom"/>
</dbReference>
<sequence length="885" mass="99831">MSHHKRRVYPQAQTPYAANVPIVAEQQQFQQQIDQTANAMGNFQLNDNAYSFTQPAQQPQQPSSRKVANQLYPVDLFTELPPPIRDLSLPPPPITISQDSIVTPSETSNVPYQYVRSTLNAVPKTSSLLKKTKLPFGIVIRPYLNLQDSSEYVPLNNDGIIVRCRRCRSYLNPFVAFIEQGRRWQCNICRFKNDVPFGFDQNLQGAPINRYERNEIKHSVMEYLAPIEYSVREPPPSTYVFILDVSQNAVRNGLLATSARTILENLESLPNHDGRTSVSIICVDHALHYFYVPLDDDYEESDDDDDEDDDDEEEDNEEEEEEEEDEEDDDDSITEAIQMFDVGDLSEPFLPMPSEELVVPLRYCKKNLEKLLKTIPEVFQDTHISKFALGPALKAASYLISNTGGKIEVISSTLPDTGVGKLKRRAEQGVLNTTKESSQLLSCQDSFYKTFTIECSKMQITVDMFLASEEYMDVATLSHLSRFSGGQTHFYPGFNATSLNDVTKFTRELSKHLSMDISMEAVMRVRGSTGLRATSFFGHFFNRSSDLCAFSTMPRDQSYLFEISIEDSLVAEHCYLQVSTLLTLNTGERRIRVMTLALPTTESGREVYASADQLAITDFITQNAVAKALNSSMDSARDLITKSLQDILSAYKKEISMSNITAVTSLNLCANLRMLPLLMNALGKHIAFRPGMVPSDYRASSLNKLETEPLHYLIKSIYPTVYSLHDIPDEVGLLDSNRETKLPDPINATASLFERYGLYLIDNSTELFLWVGGDAVPELLNDVFNTDNISNVPVGKSELPVLIDSPFNVRLRNIISKIRENNDTITFQSLYTIRGPSINEPANLTAEREMASLRLWVSSTLVEDKILNCASYREYLQSMKTAINR</sequence>
<keyword evidence="8" id="KW-0931">ER-Golgi transport</keyword>
<evidence type="ECO:0000256" key="5">
    <source>
        <dbReference type="ARBA" id="ARBA00022448"/>
    </source>
</evidence>
<dbReference type="GO" id="GO:0005789">
    <property type="term" value="C:endoplasmic reticulum membrane"/>
    <property type="evidence" value="ECO:0007669"/>
    <property type="project" value="UniProtKB-SubCell"/>
</dbReference>
<dbReference type="SUPFAM" id="SSF82754">
    <property type="entry name" value="C-terminal, gelsolin-like domain of Sec23/24"/>
    <property type="match status" value="1"/>
</dbReference>
<feature type="domain" description="Sec23/Sec24 beta-sandwich" evidence="17">
    <location>
        <begin position="519"/>
        <end position="601"/>
    </location>
</feature>
<feature type="domain" description="Sec23/Sec24 helical" evidence="16">
    <location>
        <begin position="612"/>
        <end position="714"/>
    </location>
</feature>
<gene>
    <name evidence="18" type="primary">SUVC14G2690</name>
    <name evidence="18" type="ORF">SUVC_14G2690</name>
</gene>
<keyword evidence="5" id="KW-0813">Transport</keyword>
<evidence type="ECO:0000256" key="11">
    <source>
        <dbReference type="ARBA" id="ARBA00023136"/>
    </source>
</evidence>
<evidence type="ECO:0000256" key="7">
    <source>
        <dbReference type="ARBA" id="ARBA00022824"/>
    </source>
</evidence>
<evidence type="ECO:0000256" key="2">
    <source>
        <dbReference type="ARBA" id="ARBA00004496"/>
    </source>
</evidence>
<proteinExistence type="inferred from homology"/>
<dbReference type="PANTHER" id="PTHR13803:SF39">
    <property type="entry name" value="SECRETORY 24AB, ISOFORM A"/>
    <property type="match status" value="1"/>
</dbReference>
<dbReference type="GO" id="GO:0006886">
    <property type="term" value="P:intracellular protein transport"/>
    <property type="evidence" value="ECO:0007669"/>
    <property type="project" value="InterPro"/>
</dbReference>
<dbReference type="Gene3D" id="1.20.120.730">
    <property type="entry name" value="Sec23/Sec24 helical domain"/>
    <property type="match status" value="1"/>
</dbReference>
<dbReference type="InterPro" id="IPR007123">
    <property type="entry name" value="Gelsolin-like_dom"/>
</dbReference>
<dbReference type="InterPro" id="IPR012990">
    <property type="entry name" value="Beta-sandwich_Sec23_24"/>
</dbReference>
<dbReference type="Gene3D" id="3.40.50.410">
    <property type="entry name" value="von Willebrand factor, type A domain"/>
    <property type="match status" value="1"/>
</dbReference>
<dbReference type="EMBL" id="OX365925">
    <property type="protein sequence ID" value="CAI4050450.1"/>
    <property type="molecule type" value="Genomic_DNA"/>
</dbReference>
<dbReference type="SUPFAM" id="SSF81811">
    <property type="entry name" value="Helical domain of Sec23/24"/>
    <property type="match status" value="1"/>
</dbReference>
<keyword evidence="10" id="KW-0333">Golgi apparatus</keyword>
<dbReference type="InterPro" id="IPR006900">
    <property type="entry name" value="Sec23/24_helical_dom"/>
</dbReference>
<dbReference type="GO" id="GO:0070971">
    <property type="term" value="C:endoplasmic reticulum exit site"/>
    <property type="evidence" value="ECO:0007669"/>
    <property type="project" value="TreeGrafter"/>
</dbReference>
<evidence type="ECO:0000259" key="15">
    <source>
        <dbReference type="Pfam" id="PF04811"/>
    </source>
</evidence>
<feature type="domain" description="Gelsolin-like" evidence="13">
    <location>
        <begin position="740"/>
        <end position="815"/>
    </location>
</feature>
<dbReference type="InterPro" id="IPR006896">
    <property type="entry name" value="Sec23/24_trunk_dom"/>
</dbReference>
<reference evidence="18" key="1">
    <citation type="submission" date="2022-10" db="EMBL/GenBank/DDBJ databases">
        <authorList>
            <person name="Byrne P K."/>
        </authorList>
    </citation>
    <scope>NUCLEOTIDE SEQUENCE</scope>
    <source>
        <strain evidence="18">CBS7001</strain>
    </source>
</reference>
<feature type="region of interest" description="Disordered" evidence="12">
    <location>
        <begin position="296"/>
        <end position="332"/>
    </location>
</feature>
<evidence type="ECO:0000259" key="17">
    <source>
        <dbReference type="Pfam" id="PF08033"/>
    </source>
</evidence>
<dbReference type="GO" id="GO:0000149">
    <property type="term" value="F:SNARE binding"/>
    <property type="evidence" value="ECO:0007669"/>
    <property type="project" value="TreeGrafter"/>
</dbReference>
<evidence type="ECO:0000313" key="19">
    <source>
        <dbReference type="Proteomes" id="UP001162090"/>
    </source>
</evidence>
<dbReference type="Pfam" id="PF00626">
    <property type="entry name" value="Gelsolin"/>
    <property type="match status" value="1"/>
</dbReference>
<dbReference type="GO" id="GO:0030127">
    <property type="term" value="C:COPII vesicle coat"/>
    <property type="evidence" value="ECO:0007669"/>
    <property type="project" value="InterPro"/>
</dbReference>
<dbReference type="Pfam" id="PF04815">
    <property type="entry name" value="Sec23_helical"/>
    <property type="match status" value="1"/>
</dbReference>
<organism evidence="18 19">
    <name type="scientific">Saccharomyces uvarum</name>
    <name type="common">Yeast</name>
    <name type="synonym">Saccharomyces bayanus var. uvarum</name>
    <dbReference type="NCBI Taxonomy" id="230603"/>
    <lineage>
        <taxon>Eukaryota</taxon>
        <taxon>Fungi</taxon>
        <taxon>Dikarya</taxon>
        <taxon>Ascomycota</taxon>
        <taxon>Saccharomycotina</taxon>
        <taxon>Saccharomycetes</taxon>
        <taxon>Saccharomycetales</taxon>
        <taxon>Saccharomycetaceae</taxon>
        <taxon>Saccharomyces</taxon>
    </lineage>
</organism>
<dbReference type="GO" id="GO:0000139">
    <property type="term" value="C:Golgi membrane"/>
    <property type="evidence" value="ECO:0007669"/>
    <property type="project" value="UniProtKB-SubCell"/>
</dbReference>
<evidence type="ECO:0000256" key="4">
    <source>
        <dbReference type="ARBA" id="ARBA00008334"/>
    </source>
</evidence>
<dbReference type="SUPFAM" id="SSF82919">
    <property type="entry name" value="Zn-finger domain of Sec23/24"/>
    <property type="match status" value="1"/>
</dbReference>
<dbReference type="Pfam" id="PF04811">
    <property type="entry name" value="Sec23_trunk"/>
    <property type="match status" value="1"/>
</dbReference>
<evidence type="ECO:0000256" key="10">
    <source>
        <dbReference type="ARBA" id="ARBA00023034"/>
    </source>
</evidence>
<dbReference type="Gene3D" id="2.30.30.380">
    <property type="entry name" value="Zn-finger domain of Sec23/24"/>
    <property type="match status" value="1"/>
</dbReference>
<keyword evidence="7" id="KW-0256">Endoplasmic reticulum</keyword>
<dbReference type="Proteomes" id="UP001162090">
    <property type="component" value="Chromosome 14"/>
</dbReference>
<dbReference type="InterPro" id="IPR036465">
    <property type="entry name" value="vWFA_dom_sf"/>
</dbReference>
<feature type="domain" description="Sec23/Sec24 trunk" evidence="15">
    <location>
        <begin position="234"/>
        <end position="512"/>
    </location>
</feature>
<dbReference type="CDD" id="cd01479">
    <property type="entry name" value="Sec24-like"/>
    <property type="match status" value="1"/>
</dbReference>
<dbReference type="SUPFAM" id="SSF53300">
    <property type="entry name" value="vWA-like"/>
    <property type="match status" value="1"/>
</dbReference>
<keyword evidence="9" id="KW-0653">Protein transport</keyword>
<name>A0AA35J8S6_SACUV</name>
<evidence type="ECO:0000256" key="1">
    <source>
        <dbReference type="ARBA" id="ARBA00004394"/>
    </source>
</evidence>
<evidence type="ECO:0008006" key="20">
    <source>
        <dbReference type="Google" id="ProtNLM"/>
    </source>
</evidence>
<evidence type="ECO:0000256" key="3">
    <source>
        <dbReference type="ARBA" id="ARBA00004586"/>
    </source>
</evidence>
<evidence type="ECO:0000256" key="6">
    <source>
        <dbReference type="ARBA" id="ARBA00022490"/>
    </source>
</evidence>
<dbReference type="Gene3D" id="2.60.40.1670">
    <property type="entry name" value="beta-sandwich domain of Sec23/24"/>
    <property type="match status" value="1"/>
</dbReference>
<dbReference type="FunFam" id="3.40.20.10:FF:000049">
    <property type="entry name" value="Vesicle coat component"/>
    <property type="match status" value="1"/>
</dbReference>
<accession>A0AA35J8S6</accession>
<dbReference type="Pfam" id="PF08033">
    <property type="entry name" value="Sec23_BS"/>
    <property type="match status" value="1"/>
</dbReference>
<dbReference type="InterPro" id="IPR029006">
    <property type="entry name" value="ADF-H/Gelsolin-like_dom_sf"/>
</dbReference>
<evidence type="ECO:0000259" key="16">
    <source>
        <dbReference type="Pfam" id="PF04815"/>
    </source>
</evidence>
<protein>
    <recommendedName>
        <fullName evidence="20">Protein transport protein SEC24</fullName>
    </recommendedName>
</protein>